<comment type="caution">
    <text evidence="3">The sequence shown here is derived from an EMBL/GenBank/DDBJ whole genome shotgun (WGS) entry which is preliminary data.</text>
</comment>
<dbReference type="InterPro" id="IPR021255">
    <property type="entry name" value="DUF2807"/>
</dbReference>
<dbReference type="RefSeq" id="WP_380886454.1">
    <property type="nucleotide sequence ID" value="NZ_JBHUDY010000001.1"/>
</dbReference>
<evidence type="ECO:0000313" key="3">
    <source>
        <dbReference type="EMBL" id="MFD1610617.1"/>
    </source>
</evidence>
<feature type="domain" description="Putative auto-transporter adhesin head GIN" evidence="2">
    <location>
        <begin position="39"/>
        <end position="223"/>
    </location>
</feature>
<protein>
    <submittedName>
        <fullName evidence="3">Head GIN domain-containing protein</fullName>
    </submittedName>
</protein>
<evidence type="ECO:0000256" key="1">
    <source>
        <dbReference type="SAM" id="SignalP"/>
    </source>
</evidence>
<dbReference type="Gene3D" id="2.160.20.120">
    <property type="match status" value="1"/>
</dbReference>
<evidence type="ECO:0000259" key="2">
    <source>
        <dbReference type="Pfam" id="PF10988"/>
    </source>
</evidence>
<accession>A0ABW4HZC4</accession>
<dbReference type="PROSITE" id="PS51257">
    <property type="entry name" value="PROKAR_LIPOPROTEIN"/>
    <property type="match status" value="1"/>
</dbReference>
<sequence>MRKSLILAGMVLLAGCGVVHAESHDGGPAGSRSFNVHGFDRVALRGSDNVVVRVGGAESVTATGPQEVLDRLEIKVVDGELRIGREKHWSWGWSRDHGETVVTVTLPRLRGAAVAGSGDMKVDTVQAPSFEGSVAGSGNLSIGTLMADAASLNIAGSGDTVVAGAAKSIDVSIAGSGNLDARGLKSERAKISIAGSGDVRAAVSSEADVSIVGSGDVDIAGTPRCKVSKLGSGEVRCG</sequence>
<keyword evidence="1" id="KW-0732">Signal</keyword>
<organism evidence="3 4">
    <name type="scientific">Sphingomonas tabacisoli</name>
    <dbReference type="NCBI Taxonomy" id="2249466"/>
    <lineage>
        <taxon>Bacteria</taxon>
        <taxon>Pseudomonadati</taxon>
        <taxon>Pseudomonadota</taxon>
        <taxon>Alphaproteobacteria</taxon>
        <taxon>Sphingomonadales</taxon>
        <taxon>Sphingomonadaceae</taxon>
        <taxon>Sphingomonas</taxon>
    </lineage>
</organism>
<reference evidence="4" key="1">
    <citation type="journal article" date="2019" name="Int. J. Syst. Evol. Microbiol.">
        <title>The Global Catalogue of Microorganisms (GCM) 10K type strain sequencing project: providing services to taxonomists for standard genome sequencing and annotation.</title>
        <authorList>
            <consortium name="The Broad Institute Genomics Platform"/>
            <consortium name="The Broad Institute Genome Sequencing Center for Infectious Disease"/>
            <person name="Wu L."/>
            <person name="Ma J."/>
        </authorList>
    </citation>
    <scope>NUCLEOTIDE SEQUENCE [LARGE SCALE GENOMIC DNA]</scope>
    <source>
        <strain evidence="4">CGMCC 1.16275</strain>
    </source>
</reference>
<name>A0ABW4HZC4_9SPHN</name>
<gene>
    <name evidence="3" type="ORF">ACFSCW_02240</name>
</gene>
<dbReference type="Proteomes" id="UP001597115">
    <property type="component" value="Unassembled WGS sequence"/>
</dbReference>
<evidence type="ECO:0000313" key="4">
    <source>
        <dbReference type="Proteomes" id="UP001597115"/>
    </source>
</evidence>
<dbReference type="Pfam" id="PF10988">
    <property type="entry name" value="DUF2807"/>
    <property type="match status" value="1"/>
</dbReference>
<feature type="chain" id="PRO_5046440388" evidence="1">
    <location>
        <begin position="22"/>
        <end position="238"/>
    </location>
</feature>
<dbReference type="EMBL" id="JBHUDY010000001">
    <property type="protein sequence ID" value="MFD1610617.1"/>
    <property type="molecule type" value="Genomic_DNA"/>
</dbReference>
<feature type="signal peptide" evidence="1">
    <location>
        <begin position="1"/>
        <end position="21"/>
    </location>
</feature>
<proteinExistence type="predicted"/>
<keyword evidence="4" id="KW-1185">Reference proteome</keyword>